<dbReference type="CDD" id="cd00719">
    <property type="entry name" value="GIY-YIG_SF"/>
    <property type="match status" value="1"/>
</dbReference>
<comment type="caution">
    <text evidence="2">The sequence shown here is derived from an EMBL/GenBank/DDBJ whole genome shotgun (WGS) entry which is preliminary data.</text>
</comment>
<dbReference type="EMBL" id="CABM01000049">
    <property type="protein sequence ID" value="CBH98197.1"/>
    <property type="molecule type" value="Genomic_DNA"/>
</dbReference>
<dbReference type="InterPro" id="IPR000305">
    <property type="entry name" value="GIY-YIG_endonuc"/>
</dbReference>
<evidence type="ECO:0000313" key="2">
    <source>
        <dbReference type="EMBL" id="CBH98197.1"/>
    </source>
</evidence>
<feature type="domain" description="GIY-YIG" evidence="1">
    <location>
        <begin position="26"/>
        <end position="105"/>
    </location>
</feature>
<dbReference type="PROSITE" id="PS50164">
    <property type="entry name" value="GIY_YIG"/>
    <property type="match status" value="1"/>
</dbReference>
<reference evidence="2" key="1">
    <citation type="submission" date="2009-10" db="EMBL/GenBank/DDBJ databases">
        <title>Diversity of trophic interactions inside an arsenic-rich microbial ecosystem.</title>
        <authorList>
            <person name="Bertin P.N."/>
            <person name="Heinrich-Salmeron A."/>
            <person name="Pelletier E."/>
            <person name="Goulhen-Chollet F."/>
            <person name="Arsene-Ploetze F."/>
            <person name="Gallien S."/>
            <person name="Calteau A."/>
            <person name="Vallenet D."/>
            <person name="Casiot C."/>
            <person name="Chane-Woon-Ming B."/>
            <person name="Giloteaux L."/>
            <person name="Barakat M."/>
            <person name="Bonnefoy V."/>
            <person name="Bruneel O."/>
            <person name="Chandler M."/>
            <person name="Cleiss J."/>
            <person name="Duran R."/>
            <person name="Elbaz-Poulichet F."/>
            <person name="Fonknechten N."/>
            <person name="Lauga B."/>
            <person name="Mornico D."/>
            <person name="Ortet P."/>
            <person name="Schaeffer C."/>
            <person name="Siguier P."/>
            <person name="Alexander Thil Smith A."/>
            <person name="Van Dorsselaer A."/>
            <person name="Weissenbach J."/>
            <person name="Medigue C."/>
            <person name="Le Paslier D."/>
        </authorList>
    </citation>
    <scope>NUCLEOTIDE SEQUENCE</scope>
</reference>
<organism evidence="2">
    <name type="scientific">mine drainage metagenome</name>
    <dbReference type="NCBI Taxonomy" id="410659"/>
    <lineage>
        <taxon>unclassified sequences</taxon>
        <taxon>metagenomes</taxon>
        <taxon>ecological metagenomes</taxon>
    </lineage>
</organism>
<sequence>MNVTALSPRPGCSEPFRRSRERFIPESSGCYVLTSVEGTILYIGLTNALRRRFREHLDNPEKRAPRPDGRAVLFHWTETSDLNKVERTWLNAHLVNEGNLPDLNKIYPPVST</sequence>
<gene>
    <name evidence="2" type="ORF">CARN2_3673</name>
</gene>
<proteinExistence type="predicted"/>
<evidence type="ECO:0000259" key="1">
    <source>
        <dbReference type="PROSITE" id="PS50164"/>
    </source>
</evidence>
<dbReference type="SUPFAM" id="SSF82771">
    <property type="entry name" value="GIY-YIG endonuclease"/>
    <property type="match status" value="1"/>
</dbReference>
<protein>
    <recommendedName>
        <fullName evidence="1">GIY-YIG domain-containing protein</fullName>
    </recommendedName>
</protein>
<accession>E6PTE0</accession>
<dbReference type="InterPro" id="IPR035901">
    <property type="entry name" value="GIY-YIG_endonuc_sf"/>
</dbReference>
<dbReference type="AlphaFoldDB" id="E6PTE0"/>
<dbReference type="Gene3D" id="3.40.1440.10">
    <property type="entry name" value="GIY-YIG endonuclease"/>
    <property type="match status" value="1"/>
</dbReference>
<name>E6PTE0_9ZZZZ</name>
<dbReference type="Pfam" id="PF01541">
    <property type="entry name" value="GIY-YIG"/>
    <property type="match status" value="1"/>
</dbReference>